<evidence type="ECO:0000313" key="1">
    <source>
        <dbReference type="EMBL" id="CRK98479.1"/>
    </source>
</evidence>
<accession>A0A1J1IDY1</accession>
<evidence type="ECO:0000313" key="2">
    <source>
        <dbReference type="Proteomes" id="UP000183832"/>
    </source>
</evidence>
<proteinExistence type="predicted"/>
<name>A0A1J1IDY1_9DIPT</name>
<dbReference type="EMBL" id="CVRI01000047">
    <property type="protein sequence ID" value="CRK98479.1"/>
    <property type="molecule type" value="Genomic_DNA"/>
</dbReference>
<reference evidence="1 2" key="1">
    <citation type="submission" date="2015-04" db="EMBL/GenBank/DDBJ databases">
        <authorList>
            <person name="Syromyatnikov M.Y."/>
            <person name="Popov V.N."/>
        </authorList>
    </citation>
    <scope>NUCLEOTIDE SEQUENCE [LARGE SCALE GENOMIC DNA]</scope>
</reference>
<dbReference type="AlphaFoldDB" id="A0A1J1IDY1"/>
<dbReference type="Proteomes" id="UP000183832">
    <property type="component" value="Unassembled WGS sequence"/>
</dbReference>
<keyword evidence="2" id="KW-1185">Reference proteome</keyword>
<gene>
    <name evidence="1" type="ORF">CLUMA_CG011836</name>
</gene>
<organism evidence="1 2">
    <name type="scientific">Clunio marinus</name>
    <dbReference type="NCBI Taxonomy" id="568069"/>
    <lineage>
        <taxon>Eukaryota</taxon>
        <taxon>Metazoa</taxon>
        <taxon>Ecdysozoa</taxon>
        <taxon>Arthropoda</taxon>
        <taxon>Hexapoda</taxon>
        <taxon>Insecta</taxon>
        <taxon>Pterygota</taxon>
        <taxon>Neoptera</taxon>
        <taxon>Endopterygota</taxon>
        <taxon>Diptera</taxon>
        <taxon>Nematocera</taxon>
        <taxon>Chironomoidea</taxon>
        <taxon>Chironomidae</taxon>
        <taxon>Clunio</taxon>
    </lineage>
</organism>
<protein>
    <submittedName>
        <fullName evidence="1">CLUMA_CG011836, isoform A</fullName>
    </submittedName>
</protein>
<sequence length="82" mass="9745">MRQKTFPNSNPAFLNNHATLCSIQHAMPSIRFRSRAEYLAIKTEMNAFFIRESQHREMFLGTNIELMSKNKHSNIYKTELRR</sequence>